<keyword evidence="4" id="KW-1185">Reference proteome</keyword>
<accession>A0ABD3Q1D7</accession>
<comment type="caution">
    <text evidence="3">The sequence shown here is derived from an EMBL/GenBank/DDBJ whole genome shotgun (WGS) entry which is preliminary data.</text>
</comment>
<feature type="region of interest" description="Disordered" evidence="2">
    <location>
        <begin position="65"/>
        <end position="104"/>
    </location>
</feature>
<feature type="compositionally biased region" description="Polar residues" evidence="2">
    <location>
        <begin position="89"/>
        <end position="100"/>
    </location>
</feature>
<feature type="coiled-coil region" evidence="1">
    <location>
        <begin position="105"/>
        <end position="238"/>
    </location>
</feature>
<evidence type="ECO:0000313" key="4">
    <source>
        <dbReference type="Proteomes" id="UP001530400"/>
    </source>
</evidence>
<protein>
    <submittedName>
        <fullName evidence="3">Uncharacterized protein</fullName>
    </submittedName>
</protein>
<gene>
    <name evidence="3" type="ORF">ACHAWO_006488</name>
</gene>
<sequence length="299" mass="34049">MKISAKEAASLIKLYFNAMEMKTAKGTDDNDIIMALLANTGEWRHILYDVTKSIPSSITLNVDKSHAKEESEDEEDFSVLDKEPVGKKTTGTVNDASSSYTKDERNRLKSELTAYKSKVSELEHKVDVQRLELAQLNKKVWENNMQKSKNKDLMIQVVCKLDEIKKLNEYKSKVTELEQKVACQREELAKLNRKVMEQAEITSAKANDEHLEFYRETISELKKKIDFQRAELANLNKKNVKEAVKCMPTSAEVKIARQRKELAKLNRMVANSSNGIKMNGKKSDKTTASKLDQVLQMLG</sequence>
<organism evidence="3 4">
    <name type="scientific">Cyclotella atomus</name>
    <dbReference type="NCBI Taxonomy" id="382360"/>
    <lineage>
        <taxon>Eukaryota</taxon>
        <taxon>Sar</taxon>
        <taxon>Stramenopiles</taxon>
        <taxon>Ochrophyta</taxon>
        <taxon>Bacillariophyta</taxon>
        <taxon>Coscinodiscophyceae</taxon>
        <taxon>Thalassiosirophycidae</taxon>
        <taxon>Stephanodiscales</taxon>
        <taxon>Stephanodiscaceae</taxon>
        <taxon>Cyclotella</taxon>
    </lineage>
</organism>
<evidence type="ECO:0000256" key="1">
    <source>
        <dbReference type="SAM" id="Coils"/>
    </source>
</evidence>
<dbReference type="Proteomes" id="UP001530400">
    <property type="component" value="Unassembled WGS sequence"/>
</dbReference>
<evidence type="ECO:0000313" key="3">
    <source>
        <dbReference type="EMBL" id="KAL3794244.1"/>
    </source>
</evidence>
<keyword evidence="1" id="KW-0175">Coiled coil</keyword>
<evidence type="ECO:0000256" key="2">
    <source>
        <dbReference type="SAM" id="MobiDB-lite"/>
    </source>
</evidence>
<feature type="region of interest" description="Disordered" evidence="2">
    <location>
        <begin position="272"/>
        <end position="291"/>
    </location>
</feature>
<dbReference type="Gene3D" id="6.10.140.920">
    <property type="match status" value="1"/>
</dbReference>
<proteinExistence type="predicted"/>
<reference evidence="3 4" key="1">
    <citation type="submission" date="2024-10" db="EMBL/GenBank/DDBJ databases">
        <title>Updated reference genomes for cyclostephanoid diatoms.</title>
        <authorList>
            <person name="Roberts W.R."/>
            <person name="Alverson A.J."/>
        </authorList>
    </citation>
    <scope>NUCLEOTIDE SEQUENCE [LARGE SCALE GENOMIC DNA]</scope>
    <source>
        <strain evidence="3 4">AJA010-31</strain>
    </source>
</reference>
<name>A0ABD3Q1D7_9STRA</name>
<dbReference type="AlphaFoldDB" id="A0ABD3Q1D7"/>
<dbReference type="EMBL" id="JALLPJ020000365">
    <property type="protein sequence ID" value="KAL3794244.1"/>
    <property type="molecule type" value="Genomic_DNA"/>
</dbReference>